<keyword evidence="4 11" id="KW-0444">Lipid biosynthesis</keyword>
<dbReference type="SUPFAM" id="SSF56024">
    <property type="entry name" value="Phospholipase D/nuclease"/>
    <property type="match status" value="1"/>
</dbReference>
<proteinExistence type="inferred from homology"/>
<reference evidence="13" key="1">
    <citation type="journal article" date="2023" name="G3 (Bethesda)">
        <title>Whole genome assemblies of Zophobas morio and Tenebrio molitor.</title>
        <authorList>
            <person name="Kaur S."/>
            <person name="Stinson S.A."/>
            <person name="diCenzo G.C."/>
        </authorList>
    </citation>
    <scope>NUCLEOTIDE SEQUENCE</scope>
    <source>
        <strain evidence="13">QUZm001</strain>
    </source>
</reference>
<evidence type="ECO:0000256" key="10">
    <source>
        <dbReference type="ARBA" id="ARBA00048586"/>
    </source>
</evidence>
<dbReference type="Gene3D" id="3.30.870.10">
    <property type="entry name" value="Endonuclease Chain A"/>
    <property type="match status" value="2"/>
</dbReference>
<keyword evidence="6" id="KW-0677">Repeat</keyword>
<accession>A0AA38HUV3</accession>
<organism evidence="13 14">
    <name type="scientific">Zophobas morio</name>
    <dbReference type="NCBI Taxonomy" id="2755281"/>
    <lineage>
        <taxon>Eukaryota</taxon>
        <taxon>Metazoa</taxon>
        <taxon>Ecdysozoa</taxon>
        <taxon>Arthropoda</taxon>
        <taxon>Hexapoda</taxon>
        <taxon>Insecta</taxon>
        <taxon>Pterygota</taxon>
        <taxon>Neoptera</taxon>
        <taxon>Endopterygota</taxon>
        <taxon>Coleoptera</taxon>
        <taxon>Polyphaga</taxon>
        <taxon>Cucujiformia</taxon>
        <taxon>Tenebrionidae</taxon>
        <taxon>Zophobas</taxon>
    </lineage>
</organism>
<evidence type="ECO:0000256" key="2">
    <source>
        <dbReference type="ARBA" id="ARBA00005042"/>
    </source>
</evidence>
<keyword evidence="9 11" id="KW-1208">Phospholipid metabolism</keyword>
<sequence>MLRRVFNSLVETALLPQTDSAIYPNPFTKPETIPFGWLSSVAPCFPLHAKNISILSEPHQFYEAIKYGCVNAKKRIVLVSLYLGTGHLEKSLVTTLLENENFKRGELMVNVLLDFMRGSRFENNSRTMLKPLLQSQSQNCSVSLYHTPAFRGVLRKVTPNRWNELCGLQHMKLYVFDDVLVISGANLSNDYFTNRQDRYFVIKDRRLCDFYCGLVKKVQTFSLKMDELDNVGLAETWDQLPYDGRKSDFVGKAGDMVERYLLEAKDERNIHKEEGFDTWIYPLVQMGQLGIEQDSQTTDRILAEAPKNSTLRIATGYFNLTSQYMSTLINQNEANCDILMAHPKANGFLGAKGPAGGIPFAYSLIAQKFQKQFEKRRQENRINLLEYLRDGWTYHGKGLWYYPHKNDHPCMTLIGSPNFGERSVNRDLETQLAIVTENPELKQKLHEECEKLYRFGYKAETDRAVPGWVHGFVFFFRNFF</sequence>
<evidence type="ECO:0000256" key="3">
    <source>
        <dbReference type="ARBA" id="ARBA00010682"/>
    </source>
</evidence>
<evidence type="ECO:0000313" key="13">
    <source>
        <dbReference type="EMBL" id="KAJ3644440.1"/>
    </source>
</evidence>
<dbReference type="CDD" id="cd09137">
    <property type="entry name" value="PLDc_PGS1_euk_2"/>
    <property type="match status" value="1"/>
</dbReference>
<comment type="catalytic activity">
    <reaction evidence="10 11">
        <text>a CDP-1,2-diacyl-sn-glycerol + sn-glycerol 3-phosphate = a 1,2-diacyl-sn-glycero-3-phospho-(1'-sn-glycero-3'-phosphate) + CMP + H(+)</text>
        <dbReference type="Rhea" id="RHEA:12593"/>
        <dbReference type="ChEBI" id="CHEBI:15378"/>
        <dbReference type="ChEBI" id="CHEBI:57597"/>
        <dbReference type="ChEBI" id="CHEBI:58332"/>
        <dbReference type="ChEBI" id="CHEBI:60110"/>
        <dbReference type="ChEBI" id="CHEBI:60377"/>
        <dbReference type="EC" id="2.7.8.5"/>
    </reaction>
</comment>
<dbReference type="EMBL" id="JALNTZ010000007">
    <property type="protein sequence ID" value="KAJ3644440.1"/>
    <property type="molecule type" value="Genomic_DNA"/>
</dbReference>
<dbReference type="CDD" id="cd09135">
    <property type="entry name" value="PLDc_PGS1_euk_1"/>
    <property type="match status" value="1"/>
</dbReference>
<keyword evidence="11" id="KW-0496">Mitochondrion</keyword>
<evidence type="ECO:0000256" key="11">
    <source>
        <dbReference type="RuleBase" id="RU365024"/>
    </source>
</evidence>
<comment type="pathway">
    <text evidence="2 11">Phospholipid metabolism; phosphatidylglycerol biosynthesis; phosphatidylglycerol from CDP-diacylglycerol: step 1/2.</text>
</comment>
<dbReference type="PIRSF" id="PIRSF000850">
    <property type="entry name" value="Phospholipase_D_PSS"/>
    <property type="match status" value="1"/>
</dbReference>
<dbReference type="GO" id="GO:0008444">
    <property type="term" value="F:CDP-diacylglycerol-glycerol-3-phosphate 3-phosphatidyltransferase activity"/>
    <property type="evidence" value="ECO:0007669"/>
    <property type="project" value="UniProtKB-EC"/>
</dbReference>
<evidence type="ECO:0000256" key="5">
    <source>
        <dbReference type="ARBA" id="ARBA00022679"/>
    </source>
</evidence>
<dbReference type="PANTHER" id="PTHR12586">
    <property type="entry name" value="CDP-DIACYLGLYCEROL--SERINE O-PHOSPHATIDYLTRANSFERASE"/>
    <property type="match status" value="1"/>
</dbReference>
<dbReference type="GO" id="GO:0005739">
    <property type="term" value="C:mitochondrion"/>
    <property type="evidence" value="ECO:0007669"/>
    <property type="project" value="UniProtKB-SubCell"/>
</dbReference>
<evidence type="ECO:0000256" key="9">
    <source>
        <dbReference type="ARBA" id="ARBA00023264"/>
    </source>
</evidence>
<keyword evidence="11" id="KW-0067">ATP-binding</keyword>
<dbReference type="EC" id="2.7.8.5" evidence="11"/>
<keyword evidence="8 11" id="KW-0594">Phospholipid biosynthesis</keyword>
<comment type="similarity">
    <text evidence="3 11">Belongs to the CDP-alcohol phosphatidyltransferase class-II family.</text>
</comment>
<dbReference type="AlphaFoldDB" id="A0AA38HUV3"/>
<dbReference type="InterPro" id="IPR001736">
    <property type="entry name" value="PLipase_D/transphosphatidylase"/>
</dbReference>
<dbReference type="PROSITE" id="PS50035">
    <property type="entry name" value="PLD"/>
    <property type="match status" value="1"/>
</dbReference>
<evidence type="ECO:0000256" key="1">
    <source>
        <dbReference type="ARBA" id="ARBA00003537"/>
    </source>
</evidence>
<dbReference type="PANTHER" id="PTHR12586:SF1">
    <property type="entry name" value="CDP-DIACYLGLYCEROL--GLYCEROL-3-PHOSPHATE 3-PHOSPHATIDYLTRANSFERASE, MITOCHONDRIAL"/>
    <property type="match status" value="1"/>
</dbReference>
<keyword evidence="11" id="KW-0547">Nucleotide-binding</keyword>
<dbReference type="GO" id="GO:0032049">
    <property type="term" value="P:cardiolipin biosynthetic process"/>
    <property type="evidence" value="ECO:0007669"/>
    <property type="project" value="InterPro"/>
</dbReference>
<keyword evidence="7 11" id="KW-0443">Lipid metabolism</keyword>
<evidence type="ECO:0000256" key="4">
    <source>
        <dbReference type="ARBA" id="ARBA00022516"/>
    </source>
</evidence>
<protein>
    <recommendedName>
        <fullName evidence="11">CDP-diacylglycerol--glycerol-3-phosphate 3-phosphatidyltransferase</fullName>
        <ecNumber evidence="11">2.7.8.5</ecNumber>
    </recommendedName>
</protein>
<comment type="function">
    <text evidence="1 11">Functions in the biosynthesis of the anionic phospholipids phosphatidylglycerol and cardiolipin.</text>
</comment>
<evidence type="ECO:0000256" key="6">
    <source>
        <dbReference type="ARBA" id="ARBA00022737"/>
    </source>
</evidence>
<evidence type="ECO:0000313" key="14">
    <source>
        <dbReference type="Proteomes" id="UP001168821"/>
    </source>
</evidence>
<dbReference type="Proteomes" id="UP001168821">
    <property type="component" value="Unassembled WGS sequence"/>
</dbReference>
<dbReference type="InterPro" id="IPR016270">
    <property type="entry name" value="PGS1"/>
</dbReference>
<feature type="domain" description="PLD phosphodiesterase" evidence="12">
    <location>
        <begin position="165"/>
        <end position="191"/>
    </location>
</feature>
<evidence type="ECO:0000256" key="7">
    <source>
        <dbReference type="ARBA" id="ARBA00023098"/>
    </source>
</evidence>
<comment type="caution">
    <text evidence="13">The sequence shown here is derived from an EMBL/GenBank/DDBJ whole genome shotgun (WGS) entry which is preliminary data.</text>
</comment>
<dbReference type="GO" id="GO:0005524">
    <property type="term" value="F:ATP binding"/>
    <property type="evidence" value="ECO:0007669"/>
    <property type="project" value="UniProtKB-KW"/>
</dbReference>
<evidence type="ECO:0000256" key="8">
    <source>
        <dbReference type="ARBA" id="ARBA00023209"/>
    </source>
</evidence>
<gene>
    <name evidence="13" type="ORF">Zmor_022171</name>
</gene>
<name>A0AA38HUV3_9CUCU</name>
<keyword evidence="5 11" id="KW-0808">Transferase</keyword>
<evidence type="ECO:0000259" key="12">
    <source>
        <dbReference type="PROSITE" id="PS50035"/>
    </source>
</evidence>
<comment type="subcellular location">
    <subcellularLocation>
        <location evidence="11">Mitochondrion</location>
    </subcellularLocation>
</comment>
<keyword evidence="14" id="KW-1185">Reference proteome</keyword>